<reference evidence="2" key="1">
    <citation type="submission" date="2021-07" db="EMBL/GenBank/DDBJ databases">
        <authorList>
            <person name="Catto M.A."/>
            <person name="Jacobson A."/>
            <person name="Kennedy G."/>
            <person name="Labadie P."/>
            <person name="Hunt B.G."/>
            <person name="Srinivasan R."/>
        </authorList>
    </citation>
    <scope>NUCLEOTIDE SEQUENCE</scope>
    <source>
        <strain evidence="2">PL_HMW_Pooled</strain>
        <tissue evidence="2">Head</tissue>
    </source>
</reference>
<evidence type="ECO:0000313" key="3">
    <source>
        <dbReference type="Proteomes" id="UP001219518"/>
    </source>
</evidence>
<dbReference type="Proteomes" id="UP001219518">
    <property type="component" value="Unassembled WGS sequence"/>
</dbReference>
<feature type="region of interest" description="Disordered" evidence="1">
    <location>
        <begin position="92"/>
        <end position="116"/>
    </location>
</feature>
<gene>
    <name evidence="2" type="ORF">KUF71_023568</name>
</gene>
<reference evidence="2" key="2">
    <citation type="journal article" date="2023" name="BMC Genomics">
        <title>Pest status, molecular evolution, and epigenetic factors derived from the genome assembly of Frankliniella fusca, a thysanopteran phytovirus vector.</title>
        <authorList>
            <person name="Catto M.A."/>
            <person name="Labadie P.E."/>
            <person name="Jacobson A.L."/>
            <person name="Kennedy G.G."/>
            <person name="Srinivasan R."/>
            <person name="Hunt B.G."/>
        </authorList>
    </citation>
    <scope>NUCLEOTIDE SEQUENCE</scope>
    <source>
        <strain evidence="2">PL_HMW_Pooled</strain>
    </source>
</reference>
<organism evidence="2 3">
    <name type="scientific">Frankliniella fusca</name>
    <dbReference type="NCBI Taxonomy" id="407009"/>
    <lineage>
        <taxon>Eukaryota</taxon>
        <taxon>Metazoa</taxon>
        <taxon>Ecdysozoa</taxon>
        <taxon>Arthropoda</taxon>
        <taxon>Hexapoda</taxon>
        <taxon>Insecta</taxon>
        <taxon>Pterygota</taxon>
        <taxon>Neoptera</taxon>
        <taxon>Paraneoptera</taxon>
        <taxon>Thysanoptera</taxon>
        <taxon>Terebrantia</taxon>
        <taxon>Thripoidea</taxon>
        <taxon>Thripidae</taxon>
        <taxon>Frankliniella</taxon>
    </lineage>
</organism>
<feature type="compositionally biased region" description="Pro residues" evidence="1">
    <location>
        <begin position="97"/>
        <end position="114"/>
    </location>
</feature>
<keyword evidence="3" id="KW-1185">Reference proteome</keyword>
<evidence type="ECO:0000256" key="1">
    <source>
        <dbReference type="SAM" id="MobiDB-lite"/>
    </source>
</evidence>
<protein>
    <submittedName>
        <fullName evidence="2">Chromosomal replication initiator protein DnaA</fullName>
    </submittedName>
</protein>
<comment type="caution">
    <text evidence="2">The sequence shown here is derived from an EMBL/GenBank/DDBJ whole genome shotgun (WGS) entry which is preliminary data.</text>
</comment>
<accession>A0AAE1H3A5</accession>
<dbReference type="EMBL" id="JAHWGI010000352">
    <property type="protein sequence ID" value="KAK3914155.1"/>
    <property type="molecule type" value="Genomic_DNA"/>
</dbReference>
<dbReference type="AlphaFoldDB" id="A0AAE1H3A5"/>
<proteinExistence type="predicted"/>
<evidence type="ECO:0000313" key="2">
    <source>
        <dbReference type="EMBL" id="KAK3914155.1"/>
    </source>
</evidence>
<name>A0AAE1H3A5_9NEOP</name>
<sequence length="149" mass="15251">MSVHSEAKGCHMSEISGKSVKCQDVKVLSGNDLDIERKVSGKLASTLNDKVSRGARTLLPRRGASIPAVAVLERQSGMSGILILSAAEALQASPCSDGPPVPPSPTPTPTPAPALPTQLLLNPGLGSAPTITLAAPSPTSRMSLKFAYG</sequence>